<dbReference type="Proteomes" id="UP000632125">
    <property type="component" value="Unassembled WGS sequence"/>
</dbReference>
<evidence type="ECO:0000313" key="2">
    <source>
        <dbReference type="EMBL" id="MBD2871871.1"/>
    </source>
</evidence>
<dbReference type="RefSeq" id="WP_190866057.1">
    <property type="nucleotide sequence ID" value="NZ_JACXIY010000037.1"/>
</dbReference>
<keyword evidence="1" id="KW-1133">Transmembrane helix</keyword>
<dbReference type="AlphaFoldDB" id="A0A927CU24"/>
<name>A0A927CU24_9BACL</name>
<keyword evidence="1" id="KW-0472">Membrane</keyword>
<evidence type="ECO:0000256" key="1">
    <source>
        <dbReference type="SAM" id="Phobius"/>
    </source>
</evidence>
<gene>
    <name evidence="2" type="ORF">IDH41_25150</name>
</gene>
<protein>
    <submittedName>
        <fullName evidence="2">DUF4179 domain-containing protein</fullName>
    </submittedName>
</protein>
<reference evidence="2" key="1">
    <citation type="submission" date="2020-09" db="EMBL/GenBank/DDBJ databases">
        <title>A novel bacterium of genus Paenibacillus, isolated from South China Sea.</title>
        <authorList>
            <person name="Huang H."/>
            <person name="Mo K."/>
            <person name="Hu Y."/>
        </authorList>
    </citation>
    <scope>NUCLEOTIDE SEQUENCE</scope>
    <source>
        <strain evidence="2">IB182493</strain>
    </source>
</reference>
<comment type="caution">
    <text evidence="2">The sequence shown here is derived from an EMBL/GenBank/DDBJ whole genome shotgun (WGS) entry which is preliminary data.</text>
</comment>
<dbReference type="EMBL" id="JACXIY010000037">
    <property type="protein sequence ID" value="MBD2871871.1"/>
    <property type="molecule type" value="Genomic_DNA"/>
</dbReference>
<keyword evidence="3" id="KW-1185">Reference proteome</keyword>
<accession>A0A927CU24</accession>
<evidence type="ECO:0000313" key="3">
    <source>
        <dbReference type="Proteomes" id="UP000632125"/>
    </source>
</evidence>
<keyword evidence="1" id="KW-0812">Transmembrane</keyword>
<organism evidence="2 3">
    <name type="scientific">Paenibacillus arenilitoris</name>
    <dbReference type="NCBI Taxonomy" id="2772299"/>
    <lineage>
        <taxon>Bacteria</taxon>
        <taxon>Bacillati</taxon>
        <taxon>Bacillota</taxon>
        <taxon>Bacilli</taxon>
        <taxon>Bacillales</taxon>
        <taxon>Paenibacillaceae</taxon>
        <taxon>Paenibacillus</taxon>
    </lineage>
</organism>
<proteinExistence type="predicted"/>
<feature type="transmembrane region" description="Helical" evidence="1">
    <location>
        <begin position="78"/>
        <end position="98"/>
    </location>
</feature>
<dbReference type="Gene3D" id="2.60.40.1630">
    <property type="entry name" value="bacillus anthracis domain"/>
    <property type="match status" value="1"/>
</dbReference>
<sequence length="490" mass="55984">MYLANSQNDEIEAHILHCNECKDLLNKTRRELDYFNDLLYSSELPDQANYKIMSEISKIEKNQKGEYGLKPSRPRKKYYIAASIVAFLLIACSSPVMAKYVQSLFMDSDVMDQGLLTAYEVGNVFHADIAIEDRGFTLKVSDIIADPARVAAAVQIIGKDGEHFDNILNLNGSNHIEVVGENEEVLAEFSDIGYAPDFYYMQSIMKNELEHDQVYIRGVINRLTTDKGEVIDGDWSFKIPVNLKAVSKNVEVNNLNKTYTFKGIALEVMRMVYSPAGVRLEINTSELGDGSNSNATKPEHELYFHIEDINGKIVEKVTTMEVGYPSSLFSKTVTYNQTSRKYQWTYLFRSLQREESLYFVLDGLRKTEQSKDMMKFNPSDLQKNIKTFESNGDIIKLGGVKQEANKTIIQIGGQFVNPFINDEWQLIDDNNKSYKLSFSGSYMEENTITLNEDSEFIAEGTPFISGNWLLKRVKVDTIHRPDQSWRFRID</sequence>